<evidence type="ECO:0000313" key="5">
    <source>
        <dbReference type="EMBL" id="KAK0744072.1"/>
    </source>
</evidence>
<feature type="short sequence motif" description="GXGXXG" evidence="3">
    <location>
        <begin position="13"/>
        <end position="18"/>
    </location>
</feature>
<dbReference type="InterPro" id="IPR053137">
    <property type="entry name" value="NLR-like"/>
</dbReference>
<dbReference type="GO" id="GO:0046486">
    <property type="term" value="P:glycerolipid metabolic process"/>
    <property type="evidence" value="ECO:0007669"/>
    <property type="project" value="UniProtKB-ARBA"/>
</dbReference>
<keyword evidence="3" id="KW-0378">Hydrolase</keyword>
<dbReference type="Proteomes" id="UP001172155">
    <property type="component" value="Unassembled WGS sequence"/>
</dbReference>
<dbReference type="PANTHER" id="PTHR46082">
    <property type="entry name" value="ATP/GTP-BINDING PROTEIN-RELATED"/>
    <property type="match status" value="1"/>
</dbReference>
<reference evidence="5" key="1">
    <citation type="submission" date="2023-06" db="EMBL/GenBank/DDBJ databases">
        <title>Genome-scale phylogeny and comparative genomics of the fungal order Sordariales.</title>
        <authorList>
            <consortium name="Lawrence Berkeley National Laboratory"/>
            <person name="Hensen N."/>
            <person name="Bonometti L."/>
            <person name="Westerberg I."/>
            <person name="Brannstrom I.O."/>
            <person name="Guillou S."/>
            <person name="Cros-Aarteil S."/>
            <person name="Calhoun S."/>
            <person name="Haridas S."/>
            <person name="Kuo A."/>
            <person name="Mondo S."/>
            <person name="Pangilinan J."/>
            <person name="Riley R."/>
            <person name="LaButti K."/>
            <person name="Andreopoulos B."/>
            <person name="Lipzen A."/>
            <person name="Chen C."/>
            <person name="Yanf M."/>
            <person name="Daum C."/>
            <person name="Ng V."/>
            <person name="Clum A."/>
            <person name="Steindorff A."/>
            <person name="Ohm R."/>
            <person name="Martin F."/>
            <person name="Silar P."/>
            <person name="Natvig D."/>
            <person name="Lalanne C."/>
            <person name="Gautier V."/>
            <person name="Ament-velasquez S.L."/>
            <person name="Kruys A."/>
            <person name="Hutchinson M.I."/>
            <person name="Powell A.J."/>
            <person name="Barry K."/>
            <person name="Miller A.N."/>
            <person name="Grigoriev I.V."/>
            <person name="Debuchy R."/>
            <person name="Gladieux P."/>
            <person name="Thoren M.H."/>
            <person name="Johannesson H."/>
        </authorList>
    </citation>
    <scope>NUCLEOTIDE SEQUENCE</scope>
    <source>
        <strain evidence="5">SMH3187-1</strain>
    </source>
</reference>
<keyword evidence="3" id="KW-0442">Lipid degradation</keyword>
<dbReference type="SUPFAM" id="SSF48452">
    <property type="entry name" value="TPR-like"/>
    <property type="match status" value="3"/>
</dbReference>
<keyword evidence="1 3" id="KW-0443">Lipid metabolism</keyword>
<feature type="repeat" description="TPR" evidence="2">
    <location>
        <begin position="1225"/>
        <end position="1258"/>
    </location>
</feature>
<accession>A0AA40ERA2</accession>
<dbReference type="PROSITE" id="PS51635">
    <property type="entry name" value="PNPLA"/>
    <property type="match status" value="1"/>
</dbReference>
<feature type="short sequence motif" description="DGA/G" evidence="3">
    <location>
        <begin position="194"/>
        <end position="196"/>
    </location>
</feature>
<feature type="repeat" description="TPR" evidence="2">
    <location>
        <begin position="1015"/>
        <end position="1048"/>
    </location>
</feature>
<dbReference type="CDD" id="cd07216">
    <property type="entry name" value="Pat17_PNPLA8_PNPLA9_like3"/>
    <property type="match status" value="1"/>
</dbReference>
<feature type="repeat" description="TPR" evidence="2">
    <location>
        <begin position="889"/>
        <end position="922"/>
    </location>
</feature>
<evidence type="ECO:0000256" key="1">
    <source>
        <dbReference type="ARBA" id="ARBA00023098"/>
    </source>
</evidence>
<dbReference type="SUPFAM" id="SSF52540">
    <property type="entry name" value="P-loop containing nucleoside triphosphate hydrolases"/>
    <property type="match status" value="1"/>
</dbReference>
<evidence type="ECO:0000259" key="4">
    <source>
        <dbReference type="PROSITE" id="PS51635"/>
    </source>
</evidence>
<dbReference type="InterPro" id="IPR019734">
    <property type="entry name" value="TPR_rpt"/>
</dbReference>
<keyword evidence="6" id="KW-1185">Reference proteome</keyword>
<dbReference type="Gene3D" id="3.40.50.300">
    <property type="entry name" value="P-loop containing nucleotide triphosphate hydrolases"/>
    <property type="match status" value="1"/>
</dbReference>
<feature type="domain" description="PNPLA" evidence="4">
    <location>
        <begin position="9"/>
        <end position="207"/>
    </location>
</feature>
<dbReference type="Pfam" id="PF13424">
    <property type="entry name" value="TPR_12"/>
    <property type="match status" value="6"/>
</dbReference>
<dbReference type="EMBL" id="JAUKUD010000005">
    <property type="protein sequence ID" value="KAK0744072.1"/>
    <property type="molecule type" value="Genomic_DNA"/>
</dbReference>
<dbReference type="SUPFAM" id="SSF52151">
    <property type="entry name" value="FabD/lysophospholipase-like"/>
    <property type="match status" value="1"/>
</dbReference>
<feature type="active site" description="Proton acceptor" evidence="3">
    <location>
        <position position="194"/>
    </location>
</feature>
<dbReference type="InterPro" id="IPR011990">
    <property type="entry name" value="TPR-like_helical_dom_sf"/>
</dbReference>
<proteinExistence type="predicted"/>
<dbReference type="PRINTS" id="PR00381">
    <property type="entry name" value="KINESINLIGHT"/>
</dbReference>
<dbReference type="Pfam" id="PF13374">
    <property type="entry name" value="TPR_10"/>
    <property type="match status" value="2"/>
</dbReference>
<feature type="repeat" description="TPR" evidence="2">
    <location>
        <begin position="1099"/>
        <end position="1132"/>
    </location>
</feature>
<name>A0AA40ERA2_9PEZI</name>
<feature type="repeat" description="TPR" evidence="2">
    <location>
        <begin position="1141"/>
        <end position="1174"/>
    </location>
</feature>
<feature type="active site" description="Nucleophile" evidence="3">
    <location>
        <position position="51"/>
    </location>
</feature>
<protein>
    <recommendedName>
        <fullName evidence="4">PNPLA domain-containing protein</fullName>
    </recommendedName>
</protein>
<evidence type="ECO:0000313" key="6">
    <source>
        <dbReference type="Proteomes" id="UP001172155"/>
    </source>
</evidence>
<feature type="repeat" description="TPR" evidence="2">
    <location>
        <begin position="1267"/>
        <end position="1300"/>
    </location>
</feature>
<feature type="short sequence motif" description="GXSXG" evidence="3">
    <location>
        <begin position="49"/>
        <end position="53"/>
    </location>
</feature>
<feature type="repeat" description="TPR" evidence="2">
    <location>
        <begin position="847"/>
        <end position="880"/>
    </location>
</feature>
<dbReference type="PROSITE" id="PS50005">
    <property type="entry name" value="TPR"/>
    <property type="match status" value="11"/>
</dbReference>
<dbReference type="PANTHER" id="PTHR46082:SF6">
    <property type="entry name" value="AAA+ ATPASE DOMAIN-CONTAINING PROTEIN-RELATED"/>
    <property type="match status" value="1"/>
</dbReference>
<dbReference type="Pfam" id="PF01734">
    <property type="entry name" value="Patatin"/>
    <property type="match status" value="1"/>
</dbReference>
<sequence length="1397" mass="155089">MPAGALRLLALDGGGVRGLSSLMILRRLMATVDPDAPPKPCDYFDMIAGTSTGGLIAIMLGRLGMTVDECIDAYTTLSDKVFEKKSHRVTIKGKLQGRFDGAELERAVKTIVVNRGLGADVLLKDLDSPCKVFVCATSKETGDTVCLASYRSPRSDNSDLLNTTTIWQACRATSAATTFFDPIAIGPFNEHFVDGALGANNPIYALWNQAQDVWGDQLRGSLKCLVSIGTGLPALRPVRDDVLGIWATLKDLATETEKTAQQFHRDKSELDDEGRYYRFNVDRGLEEIGLEESKKKTEIAAVTRRYVESQAVFKQMKACANNIAGREYYGPYRTSFSLQGVPVSNHFVARPLVTVELEECLLPRRRSRATQRRIFVLHGLGGIGKTQLAADFARRHRAVFSSVFWLDGRSEDRLRQSLASCAARLPEGQISERSRNAVLYSEEDLKIVVAEVLDWLAQPDNSDWLLIFDNVDQDVNQGSETGAYDVRRYLPGVHGSVLITTRLLRLAQLGKSTQLRGVDKQLATAIFQQWGGAEGALDEAGRELLGLLGGLPLALAQAASYIRETGLDTASYVRLYKQQWDDLMESGGESGSPLVDYEQGSVATTWTVSFNAVEAQNKNAANLLRLWAFVDGRDLWHGLLQAAAEGGEQWPGWLCDVAGNEVRYLDAVRLLLRYSMIESQESVQGSHIMHPVVHRWASHIQDGAEKREVLRLAVMVVGLSVPSSTSKDYWVVQRRLLPHAERCSWWIAEIYKARRSFDDTMATDAMHLLGILYMDQGRLTEAESMFQRALEGSEKALGRDHTSTLDTVNNLGLLYTDQGRLTEAESMYQRALEGYEKALGRDHPSTLATVNNLGSLYRDQGRLTEAESMYQRALEGKEKALGQDHISTLNTVNNLGSLYKDQGRLTEAESMFQRALEGSEKALGRDHTSTLDTVNNLSNLYRNQGRLTEAESMYQRALEGREKALGRDHTSTLDTVNNLGILYADQGRLTEAESMFQRALEGKEKALGRDHISTLSTVNNLGNLYRDQGRLTEAESMFQRALEGKEKALGRDHTSTLDTVNNLGNLYADQGRLTEVESMYQRALEGREKALGRDHTSTLDTVNNLGLLYADQGRLTEAESMYQRALKGYEKALGRDHTSTLDTVNNLGNLYADQGRLTEAESMYQRALEGYEKALGRDHISTLDTVNNLGLLYADQGRLTEAESMYQRALEGKEKALGQDHISTLNTVNNLGSLYRDQGRLTEAESMFQRALEGSEKALGRDHTSTLDTVNNLGLLYADQGRLTEAESMFQRALEGSEKALGRDHTSTLDTVNNLGLLYADQGRLTEAESMYQRALSGFRVAVGPSHRKTQLAMRNLDLLPHAKDPSAATEPPPPKAKVKILEKLRVKLRGFTKERR</sequence>
<keyword evidence="2" id="KW-0802">TPR repeat</keyword>
<dbReference type="Gene3D" id="1.25.40.10">
    <property type="entry name" value="Tetratricopeptide repeat domain"/>
    <property type="match status" value="5"/>
</dbReference>
<feature type="repeat" description="TPR" evidence="2">
    <location>
        <begin position="805"/>
        <end position="838"/>
    </location>
</feature>
<comment type="caution">
    <text evidence="5">The sequence shown here is derived from an EMBL/GenBank/DDBJ whole genome shotgun (WGS) entry which is preliminary data.</text>
</comment>
<organism evidence="5 6">
    <name type="scientific">Schizothecium vesticola</name>
    <dbReference type="NCBI Taxonomy" id="314040"/>
    <lineage>
        <taxon>Eukaryota</taxon>
        <taxon>Fungi</taxon>
        <taxon>Dikarya</taxon>
        <taxon>Ascomycota</taxon>
        <taxon>Pezizomycotina</taxon>
        <taxon>Sordariomycetes</taxon>
        <taxon>Sordariomycetidae</taxon>
        <taxon>Sordariales</taxon>
        <taxon>Schizotheciaceae</taxon>
        <taxon>Schizothecium</taxon>
    </lineage>
</organism>
<evidence type="ECO:0000256" key="3">
    <source>
        <dbReference type="PROSITE-ProRule" id="PRU01161"/>
    </source>
</evidence>
<dbReference type="InterPro" id="IPR016035">
    <property type="entry name" value="Acyl_Trfase/lysoPLipase"/>
</dbReference>
<dbReference type="InterPro" id="IPR002641">
    <property type="entry name" value="PNPLA_dom"/>
</dbReference>
<feature type="repeat" description="TPR" evidence="2">
    <location>
        <begin position="763"/>
        <end position="796"/>
    </location>
</feature>
<feature type="repeat" description="TPR" evidence="2">
    <location>
        <begin position="1183"/>
        <end position="1216"/>
    </location>
</feature>
<gene>
    <name evidence="5" type="ORF">B0T18DRAFT_372385</name>
</gene>
<evidence type="ECO:0000256" key="2">
    <source>
        <dbReference type="PROSITE-ProRule" id="PRU00339"/>
    </source>
</evidence>
<dbReference type="GO" id="GO:0016042">
    <property type="term" value="P:lipid catabolic process"/>
    <property type="evidence" value="ECO:0007669"/>
    <property type="project" value="UniProtKB-UniRule"/>
</dbReference>
<feature type="repeat" description="TPR" evidence="2">
    <location>
        <begin position="973"/>
        <end position="1006"/>
    </location>
</feature>
<dbReference type="InterPro" id="IPR027417">
    <property type="entry name" value="P-loop_NTPase"/>
</dbReference>
<dbReference type="SMART" id="SM00028">
    <property type="entry name" value="TPR"/>
    <property type="match status" value="14"/>
</dbReference>
<dbReference type="GO" id="GO:0016787">
    <property type="term" value="F:hydrolase activity"/>
    <property type="evidence" value="ECO:0007669"/>
    <property type="project" value="UniProtKB-UniRule"/>
</dbReference>
<dbReference type="Gene3D" id="3.40.1090.10">
    <property type="entry name" value="Cytosolic phospholipase A2 catalytic domain"/>
    <property type="match status" value="1"/>
</dbReference>